<evidence type="ECO:0000259" key="3">
    <source>
        <dbReference type="Pfam" id="PF02230"/>
    </source>
</evidence>
<comment type="similarity">
    <text evidence="1">Belongs to the AB hydrolase superfamily. AB hydrolase 2 family.</text>
</comment>
<sequence length="296" mass="32834">MMASNDDATRPIDEMSVKELKALLNKAGESAVGITEKSELRTKAREAKAKLDKIAATNKTSSSKWTMRYEYENGATDENAELIIVLMHGLGSNGDNLAPLAEAIGTRLLGKKAIFIFPTAPEGYWFPLNPMDWMVTAMQNGQDSLARLIRTEFNGIPQCRINGEEMIQYLLEKAPHARLFLGGFSQGAMTSTDIALHHAFHNQESRFDGIIHLSGAPIDIEVWASRLQKISKKPRIYISHGRQDMVLPFFVSDWSNQIFTKAGCQVAYHPHPEGHTVGPIDPIAQFILAALNDTNK</sequence>
<dbReference type="EMBL" id="HBIJ01015702">
    <property type="protein sequence ID" value="CAE0369706.1"/>
    <property type="molecule type" value="Transcribed_RNA"/>
</dbReference>
<proteinExistence type="inferred from homology"/>
<dbReference type="Gene3D" id="1.10.720.30">
    <property type="entry name" value="SAP domain"/>
    <property type="match status" value="1"/>
</dbReference>
<evidence type="ECO:0000256" key="1">
    <source>
        <dbReference type="ARBA" id="ARBA00006499"/>
    </source>
</evidence>
<dbReference type="PANTHER" id="PTHR10655">
    <property type="entry name" value="LYSOPHOSPHOLIPASE-RELATED"/>
    <property type="match status" value="1"/>
</dbReference>
<keyword evidence="2" id="KW-0378">Hydrolase</keyword>
<dbReference type="AlphaFoldDB" id="A0A7S3K241"/>
<dbReference type="GO" id="GO:0016787">
    <property type="term" value="F:hydrolase activity"/>
    <property type="evidence" value="ECO:0007669"/>
    <property type="project" value="UniProtKB-KW"/>
</dbReference>
<dbReference type="Pfam" id="PF02230">
    <property type="entry name" value="Abhydrolase_2"/>
    <property type="match status" value="1"/>
</dbReference>
<reference evidence="4" key="1">
    <citation type="submission" date="2021-01" db="EMBL/GenBank/DDBJ databases">
        <authorList>
            <person name="Corre E."/>
            <person name="Pelletier E."/>
            <person name="Niang G."/>
            <person name="Scheremetjew M."/>
            <person name="Finn R."/>
            <person name="Kale V."/>
            <person name="Holt S."/>
            <person name="Cochrane G."/>
            <person name="Meng A."/>
            <person name="Brown T."/>
            <person name="Cohen L."/>
        </authorList>
    </citation>
    <scope>NUCLEOTIDE SEQUENCE</scope>
    <source>
        <strain evidence="4">CCMP1510</strain>
    </source>
</reference>
<organism evidence="4">
    <name type="scientific">Aureoumbra lagunensis</name>
    <dbReference type="NCBI Taxonomy" id="44058"/>
    <lineage>
        <taxon>Eukaryota</taxon>
        <taxon>Sar</taxon>
        <taxon>Stramenopiles</taxon>
        <taxon>Ochrophyta</taxon>
        <taxon>Pelagophyceae</taxon>
        <taxon>Pelagomonadales</taxon>
        <taxon>Aureoumbra</taxon>
    </lineage>
</organism>
<feature type="domain" description="Phospholipase/carboxylesterase/thioesterase" evidence="3">
    <location>
        <begin position="77"/>
        <end position="274"/>
    </location>
</feature>
<dbReference type="InterPro" id="IPR029058">
    <property type="entry name" value="AB_hydrolase_fold"/>
</dbReference>
<name>A0A7S3K241_9STRA</name>
<evidence type="ECO:0000313" key="4">
    <source>
        <dbReference type="EMBL" id="CAE0369706.1"/>
    </source>
</evidence>
<dbReference type="InterPro" id="IPR036361">
    <property type="entry name" value="SAP_dom_sf"/>
</dbReference>
<protein>
    <recommendedName>
        <fullName evidence="3">Phospholipase/carboxylesterase/thioesterase domain-containing protein</fullName>
    </recommendedName>
</protein>
<dbReference type="InterPro" id="IPR003140">
    <property type="entry name" value="PLipase/COase/thioEstase"/>
</dbReference>
<dbReference type="PANTHER" id="PTHR10655:SF17">
    <property type="entry name" value="LYSOPHOSPHOLIPASE-LIKE PROTEIN 1"/>
    <property type="match status" value="1"/>
</dbReference>
<dbReference type="Gene3D" id="3.40.50.1820">
    <property type="entry name" value="alpha/beta hydrolase"/>
    <property type="match status" value="1"/>
</dbReference>
<evidence type="ECO:0000256" key="2">
    <source>
        <dbReference type="ARBA" id="ARBA00022801"/>
    </source>
</evidence>
<dbReference type="SUPFAM" id="SSF53474">
    <property type="entry name" value="alpha/beta-Hydrolases"/>
    <property type="match status" value="1"/>
</dbReference>
<dbReference type="InterPro" id="IPR050565">
    <property type="entry name" value="LYPA1-2/EST-like"/>
</dbReference>
<gene>
    <name evidence="4" type="ORF">ALAG00032_LOCUS10470</name>
</gene>
<accession>A0A7S3K241</accession>